<organism evidence="1 2">
    <name type="scientific">Crotalaria pallida</name>
    <name type="common">Smooth rattlebox</name>
    <name type="synonym">Crotalaria striata</name>
    <dbReference type="NCBI Taxonomy" id="3830"/>
    <lineage>
        <taxon>Eukaryota</taxon>
        <taxon>Viridiplantae</taxon>
        <taxon>Streptophyta</taxon>
        <taxon>Embryophyta</taxon>
        <taxon>Tracheophyta</taxon>
        <taxon>Spermatophyta</taxon>
        <taxon>Magnoliopsida</taxon>
        <taxon>eudicotyledons</taxon>
        <taxon>Gunneridae</taxon>
        <taxon>Pentapetalae</taxon>
        <taxon>rosids</taxon>
        <taxon>fabids</taxon>
        <taxon>Fabales</taxon>
        <taxon>Fabaceae</taxon>
        <taxon>Papilionoideae</taxon>
        <taxon>50 kb inversion clade</taxon>
        <taxon>genistoids sensu lato</taxon>
        <taxon>core genistoids</taxon>
        <taxon>Crotalarieae</taxon>
        <taxon>Crotalaria</taxon>
    </lineage>
</organism>
<evidence type="ECO:0000313" key="2">
    <source>
        <dbReference type="Proteomes" id="UP001372338"/>
    </source>
</evidence>
<dbReference type="Proteomes" id="UP001372338">
    <property type="component" value="Unassembled WGS sequence"/>
</dbReference>
<dbReference type="AlphaFoldDB" id="A0AAN9FJT0"/>
<comment type="caution">
    <text evidence="1">The sequence shown here is derived from an EMBL/GenBank/DDBJ whole genome shotgun (WGS) entry which is preliminary data.</text>
</comment>
<gene>
    <name evidence="1" type="ORF">RIF29_18113</name>
</gene>
<accession>A0AAN9FJT0</accession>
<evidence type="ECO:0000313" key="1">
    <source>
        <dbReference type="EMBL" id="KAK7276964.1"/>
    </source>
</evidence>
<proteinExistence type="predicted"/>
<name>A0AAN9FJT0_CROPI</name>
<keyword evidence="2" id="KW-1185">Reference proteome</keyword>
<reference evidence="1 2" key="1">
    <citation type="submission" date="2024-01" db="EMBL/GenBank/DDBJ databases">
        <title>The genomes of 5 underutilized Papilionoideae crops provide insights into root nodulation and disease resistanc.</title>
        <authorList>
            <person name="Yuan L."/>
        </authorList>
    </citation>
    <scope>NUCLEOTIDE SEQUENCE [LARGE SCALE GENOMIC DNA]</scope>
    <source>
        <strain evidence="1">ZHUSHIDOU_FW_LH</strain>
        <tissue evidence="1">Leaf</tissue>
    </source>
</reference>
<protein>
    <submittedName>
        <fullName evidence="1">Uncharacterized protein</fullName>
    </submittedName>
</protein>
<dbReference type="EMBL" id="JAYWIO010000003">
    <property type="protein sequence ID" value="KAK7276964.1"/>
    <property type="molecule type" value="Genomic_DNA"/>
</dbReference>
<sequence length="111" mass="12699">MGTESSEKLKLREAFADAKTTLEIFKQMEEIKEEEEGASAFDELELGMACYRIAFKLHRFHDSLLYLLRAYQMLSSSCSSSVSISKEYDLAVFHSVLLSLARAYKQLLNFV</sequence>